<keyword evidence="3" id="KW-1185">Reference proteome</keyword>
<organism evidence="2">
    <name type="scientific">Spirodela intermedia</name>
    <name type="common">Intermediate duckweed</name>
    <dbReference type="NCBI Taxonomy" id="51605"/>
    <lineage>
        <taxon>Eukaryota</taxon>
        <taxon>Viridiplantae</taxon>
        <taxon>Streptophyta</taxon>
        <taxon>Embryophyta</taxon>
        <taxon>Tracheophyta</taxon>
        <taxon>Spermatophyta</taxon>
        <taxon>Magnoliopsida</taxon>
        <taxon>Liliopsida</taxon>
        <taxon>Araceae</taxon>
        <taxon>Lemnoideae</taxon>
        <taxon>Spirodela</taxon>
    </lineage>
</organism>
<dbReference type="EMBL" id="LR743595">
    <property type="protein sequence ID" value="CAA2624695.1"/>
    <property type="molecule type" value="Genomic_DNA"/>
</dbReference>
<dbReference type="Proteomes" id="UP001189122">
    <property type="component" value="Unassembled WGS sequence"/>
</dbReference>
<gene>
    <name evidence="2" type="ORF">SI7747_08010520</name>
</gene>
<name>A0A7I8J430_SPIIN</name>
<reference evidence="2 3" key="1">
    <citation type="submission" date="2019-12" db="EMBL/GenBank/DDBJ databases">
        <authorList>
            <person name="Scholz U."/>
            <person name="Mascher M."/>
            <person name="Fiebig A."/>
        </authorList>
    </citation>
    <scope>NUCLEOTIDE SEQUENCE</scope>
</reference>
<protein>
    <submittedName>
        <fullName evidence="2">Uncharacterized protein</fullName>
    </submittedName>
</protein>
<evidence type="ECO:0000313" key="3">
    <source>
        <dbReference type="Proteomes" id="UP001189122"/>
    </source>
</evidence>
<accession>A0A7I8J430</accession>
<dbReference type="EMBL" id="CACRZD030000008">
    <property type="protein sequence ID" value="CAA6664131.1"/>
    <property type="molecule type" value="Genomic_DNA"/>
</dbReference>
<evidence type="ECO:0000313" key="2">
    <source>
        <dbReference type="EMBL" id="CAA2624695.1"/>
    </source>
</evidence>
<proteinExistence type="predicted"/>
<dbReference type="AlphaFoldDB" id="A0A7I8J430"/>
<evidence type="ECO:0000256" key="1">
    <source>
        <dbReference type="SAM" id="MobiDB-lite"/>
    </source>
</evidence>
<sequence>MKKRSRRWGEKYPPTSMARKQVGSAIRKESRVEARVARTNRGTCVPLSFHVTSGQPAVGQGVVIHTEERDLISIRVLMSISLM</sequence>
<feature type="region of interest" description="Disordered" evidence="1">
    <location>
        <begin position="1"/>
        <end position="34"/>
    </location>
</feature>